<dbReference type="EMBL" id="JPRL01000001">
    <property type="protein sequence ID" value="KFF05071.1"/>
    <property type="molecule type" value="Genomic_DNA"/>
</dbReference>
<accession>A0A085ZKV7</accession>
<dbReference type="Proteomes" id="UP000028715">
    <property type="component" value="Unassembled WGS sequence"/>
</dbReference>
<evidence type="ECO:0000259" key="2">
    <source>
        <dbReference type="PROSITE" id="PS50853"/>
    </source>
</evidence>
<dbReference type="InterPro" id="IPR032530">
    <property type="entry name" value="DUF4957"/>
</dbReference>
<dbReference type="PROSITE" id="PS51257">
    <property type="entry name" value="PROKAR_LIPOPROTEIN"/>
    <property type="match status" value="1"/>
</dbReference>
<feature type="domain" description="Fibronectin type-III" evidence="2">
    <location>
        <begin position="43"/>
        <end position="138"/>
    </location>
</feature>
<evidence type="ECO:0000313" key="4">
    <source>
        <dbReference type="Proteomes" id="UP000028715"/>
    </source>
</evidence>
<evidence type="ECO:0000313" key="3">
    <source>
        <dbReference type="EMBL" id="KFF05071.1"/>
    </source>
</evidence>
<dbReference type="SUPFAM" id="SSF49265">
    <property type="entry name" value="Fibronectin type III"/>
    <property type="match status" value="1"/>
</dbReference>
<dbReference type="Gene3D" id="2.160.20.10">
    <property type="entry name" value="Single-stranded right-handed beta-helix, Pectin lyase-like"/>
    <property type="match status" value="1"/>
</dbReference>
<dbReference type="STRING" id="362418.IW19_05810"/>
<keyword evidence="4" id="KW-1185">Reference proteome</keyword>
<dbReference type="PROSITE" id="PS50853">
    <property type="entry name" value="FN3"/>
    <property type="match status" value="1"/>
</dbReference>
<dbReference type="eggNOG" id="ENOG502Z7QF">
    <property type="taxonomic scope" value="Bacteria"/>
</dbReference>
<protein>
    <submittedName>
        <fullName evidence="3">Fibronectin</fullName>
    </submittedName>
</protein>
<gene>
    <name evidence="3" type="ORF">IW19_05810</name>
</gene>
<dbReference type="AlphaFoldDB" id="A0A085ZKV7"/>
<name>A0A085ZKV7_9FLAO</name>
<dbReference type="OrthoDB" id="691503at2"/>
<organism evidence="3 4">
    <name type="scientific">Flavobacterium reichenbachii</name>
    <dbReference type="NCBI Taxonomy" id="362418"/>
    <lineage>
        <taxon>Bacteria</taxon>
        <taxon>Pseudomonadati</taxon>
        <taxon>Bacteroidota</taxon>
        <taxon>Flavobacteriia</taxon>
        <taxon>Flavobacteriales</taxon>
        <taxon>Flavobacteriaceae</taxon>
        <taxon>Flavobacterium</taxon>
    </lineage>
</organism>
<feature type="chain" id="PRO_5001801260" evidence="1">
    <location>
        <begin position="25"/>
        <end position="529"/>
    </location>
</feature>
<dbReference type="CDD" id="cd00063">
    <property type="entry name" value="FN3"/>
    <property type="match status" value="1"/>
</dbReference>
<dbReference type="Pfam" id="PF16318">
    <property type="entry name" value="DUF4957"/>
    <property type="match status" value="1"/>
</dbReference>
<proteinExistence type="predicted"/>
<sequence length="529" mass="57237">MFMKTKYILSGLIASLLLTFAVSSCESYNEGVNDTLNVNREFSPIGLTAKIRNQTTVELNWNVKQEETPGRFVVQFSADDTEFKTIYKTVEVTASQLPLSVQLEGETTYSIRIKAISAEGKEDSKWSVTTATTLTEQIFFPVQDADIEAKQVTLRWTPNSSVTQITVEPSNIVHVVTPAEKIAGVATITGLTGETAYTATLLNGTKKRGVVTFTTGIDIGTGILVKPEDDLNAKITAAPAGSVLVLMPGDYQVFKGEIVLNKSITLRGLRPGDKPKLHVRFTLNTGAANLSLVDLDSEGADTTVGDSNFITLSGASAAYGNILISGCYVHDYLRALMYGNASLAKLTSFTVDNTIVKNVNTNKQADFIDFRNTYAASIVVKNSTFDTCSIERDFVRADAVLPANGGSSGTGLTTNVLIEGCTLYKVSNNAAPKRLLYLRFGSNSSTVRNTLIVSTTGIYTNQPATIQPTFTRNYYFEAPSFIDATITNNKIDASATTANPQFVNAATGNFKVQNQTLIDNNIGDPRWLK</sequence>
<dbReference type="InterPro" id="IPR036116">
    <property type="entry name" value="FN3_sf"/>
</dbReference>
<dbReference type="InterPro" id="IPR012334">
    <property type="entry name" value="Pectin_lyas_fold"/>
</dbReference>
<dbReference type="InterPro" id="IPR033427">
    <property type="entry name" value="DUF5123"/>
</dbReference>
<comment type="caution">
    <text evidence="3">The sequence shown here is derived from an EMBL/GenBank/DDBJ whole genome shotgun (WGS) entry which is preliminary data.</text>
</comment>
<dbReference type="InterPro" id="IPR013783">
    <property type="entry name" value="Ig-like_fold"/>
</dbReference>
<dbReference type="SUPFAM" id="SSF51126">
    <property type="entry name" value="Pectin lyase-like"/>
    <property type="match status" value="1"/>
</dbReference>
<dbReference type="Gene3D" id="2.60.40.10">
    <property type="entry name" value="Immunoglobulins"/>
    <property type="match status" value="1"/>
</dbReference>
<reference evidence="3 4" key="1">
    <citation type="submission" date="2014-07" db="EMBL/GenBank/DDBJ databases">
        <title>Genome of Flavobacterium reichenbachii LMG 25512.</title>
        <authorList>
            <person name="Stropko S.J."/>
            <person name="Pipes S.E."/>
            <person name="Newman J.D."/>
        </authorList>
    </citation>
    <scope>NUCLEOTIDE SEQUENCE [LARGE SCALE GENOMIC DNA]</scope>
    <source>
        <strain evidence="3 4">LMG 25512</strain>
    </source>
</reference>
<keyword evidence="1" id="KW-0732">Signal</keyword>
<dbReference type="InterPro" id="IPR003961">
    <property type="entry name" value="FN3_dom"/>
</dbReference>
<dbReference type="Pfam" id="PF17161">
    <property type="entry name" value="DUF5123"/>
    <property type="match status" value="1"/>
</dbReference>
<dbReference type="InterPro" id="IPR011050">
    <property type="entry name" value="Pectin_lyase_fold/virulence"/>
</dbReference>
<evidence type="ECO:0000256" key="1">
    <source>
        <dbReference type="SAM" id="SignalP"/>
    </source>
</evidence>
<feature type="signal peptide" evidence="1">
    <location>
        <begin position="1"/>
        <end position="24"/>
    </location>
</feature>